<dbReference type="Pfam" id="PF02683">
    <property type="entry name" value="DsbD_TM"/>
    <property type="match status" value="1"/>
</dbReference>
<feature type="transmembrane region" description="Helical" evidence="6">
    <location>
        <begin position="129"/>
        <end position="147"/>
    </location>
</feature>
<evidence type="ECO:0000256" key="3">
    <source>
        <dbReference type="ARBA" id="ARBA00022692"/>
    </source>
</evidence>
<evidence type="ECO:0000256" key="4">
    <source>
        <dbReference type="ARBA" id="ARBA00022989"/>
    </source>
</evidence>
<feature type="transmembrane region" description="Helical" evidence="6">
    <location>
        <begin position="56"/>
        <end position="82"/>
    </location>
</feature>
<comment type="subcellular location">
    <subcellularLocation>
        <location evidence="1">Membrane</location>
        <topology evidence="1">Multi-pass membrane protein</topology>
    </subcellularLocation>
</comment>
<feature type="transmembrane region" description="Helical" evidence="6">
    <location>
        <begin position="17"/>
        <end position="36"/>
    </location>
</feature>
<dbReference type="EMBL" id="CADCTK010000223">
    <property type="protein sequence ID" value="CAA9231197.1"/>
    <property type="molecule type" value="Genomic_DNA"/>
</dbReference>
<name>A0A6J4HRW8_9CHLR</name>
<feature type="transmembrane region" description="Helical" evidence="6">
    <location>
        <begin position="259"/>
        <end position="280"/>
    </location>
</feature>
<keyword evidence="4 6" id="KW-1133">Transmembrane helix</keyword>
<proteinExistence type="inferred from homology"/>
<evidence type="ECO:0000313" key="8">
    <source>
        <dbReference type="EMBL" id="CAA9231197.1"/>
    </source>
</evidence>
<feature type="transmembrane region" description="Helical" evidence="6">
    <location>
        <begin position="94"/>
        <end position="123"/>
    </location>
</feature>
<dbReference type="PANTHER" id="PTHR31272">
    <property type="entry name" value="CYTOCHROME C-TYPE BIOGENESIS PROTEIN HI_1454-RELATED"/>
    <property type="match status" value="1"/>
</dbReference>
<gene>
    <name evidence="8" type="ORF">AVDCRST_MAG26-975</name>
</gene>
<dbReference type="InterPro" id="IPR051790">
    <property type="entry name" value="Cytochrome_c-biogenesis_DsbD"/>
</dbReference>
<comment type="similarity">
    <text evidence="2">Belongs to the DsbD family.</text>
</comment>
<reference evidence="8" key="1">
    <citation type="submission" date="2020-02" db="EMBL/GenBank/DDBJ databases">
        <authorList>
            <person name="Meier V. D."/>
        </authorList>
    </citation>
    <scope>NUCLEOTIDE SEQUENCE</scope>
    <source>
        <strain evidence="8">AVDCRST_MAG26</strain>
    </source>
</reference>
<organism evidence="8">
    <name type="scientific">uncultured Chloroflexia bacterium</name>
    <dbReference type="NCBI Taxonomy" id="1672391"/>
    <lineage>
        <taxon>Bacteria</taxon>
        <taxon>Bacillati</taxon>
        <taxon>Chloroflexota</taxon>
        <taxon>Chloroflexia</taxon>
        <taxon>environmental samples</taxon>
    </lineage>
</organism>
<feature type="transmembrane region" description="Helical" evidence="6">
    <location>
        <begin position="200"/>
        <end position="225"/>
    </location>
</feature>
<dbReference type="GO" id="GO:0017004">
    <property type="term" value="P:cytochrome complex assembly"/>
    <property type="evidence" value="ECO:0007669"/>
    <property type="project" value="InterPro"/>
</dbReference>
<dbReference type="InterPro" id="IPR003834">
    <property type="entry name" value="Cyt_c_assmbl_TM_dom"/>
</dbReference>
<sequence length="308" mass="31783">MESAVARTRRGVTRRSLAFIVGALAVLLAIGLALPAGDGVVLQPVLGDRGSIGTVLALALPAYLAGVFSLLSPCCLPILPAYFSFTFGAQRHRVVAMSIAFFLGLATTMVVLGASFSALSALIFPHRDIVSQIGGLIIAGFGVMLLLGKGFTGVRLADRPAATMAGTYLYGLTFAFGWTACVGPILGAVLTALATTGLSVLAGAALAFIYALGLATPLTLLATFFGRLMQGQRAGALLRGRGFTVGAGRHTLYLHSSGLISGAMLIAVGALLASGQLAWFTERMAGGSASRWALTLEQWLYGLFRLGS</sequence>
<accession>A0A6J4HRW8</accession>
<keyword evidence="5 6" id="KW-0472">Membrane</keyword>
<protein>
    <submittedName>
        <fullName evidence="8">Cytochrome c-type biogenesis protein CcdA (DsbD analog)</fullName>
    </submittedName>
</protein>
<evidence type="ECO:0000256" key="1">
    <source>
        <dbReference type="ARBA" id="ARBA00004141"/>
    </source>
</evidence>
<evidence type="ECO:0000259" key="7">
    <source>
        <dbReference type="Pfam" id="PF02683"/>
    </source>
</evidence>
<feature type="domain" description="Cytochrome C biogenesis protein transmembrane" evidence="7">
    <location>
        <begin position="59"/>
        <end position="238"/>
    </location>
</feature>
<dbReference type="AlphaFoldDB" id="A0A6J4HRW8"/>
<feature type="transmembrane region" description="Helical" evidence="6">
    <location>
        <begin position="168"/>
        <end position="194"/>
    </location>
</feature>
<dbReference type="GO" id="GO:0016020">
    <property type="term" value="C:membrane"/>
    <property type="evidence" value="ECO:0007669"/>
    <property type="project" value="UniProtKB-SubCell"/>
</dbReference>
<evidence type="ECO:0000256" key="5">
    <source>
        <dbReference type="ARBA" id="ARBA00023136"/>
    </source>
</evidence>
<evidence type="ECO:0000256" key="6">
    <source>
        <dbReference type="SAM" id="Phobius"/>
    </source>
</evidence>
<keyword evidence="3 6" id="KW-0812">Transmembrane</keyword>
<dbReference type="PANTHER" id="PTHR31272:SF4">
    <property type="entry name" value="CYTOCHROME C-TYPE BIOGENESIS PROTEIN HI_1454-RELATED"/>
    <property type="match status" value="1"/>
</dbReference>
<evidence type="ECO:0000256" key="2">
    <source>
        <dbReference type="ARBA" id="ARBA00006143"/>
    </source>
</evidence>